<name>A0A8E2AU75_9APHY</name>
<proteinExistence type="predicted"/>
<evidence type="ECO:0008006" key="3">
    <source>
        <dbReference type="Google" id="ProtNLM"/>
    </source>
</evidence>
<accession>A0A8E2AU75</accession>
<protein>
    <recommendedName>
        <fullName evidence="3">F-box domain-containing protein</fullName>
    </recommendedName>
</protein>
<sequence length="564" mass="64126">MSSNISQRIASHPSLALQNDYILRNVCDKLDRWDSDLANLARVCKAFSEPSLSVLWRRPSKSWSLGTIIYWSAHAIEWNSGAGIEVMSGHIVPEEWRRFQFYTRWIQEFAYNATHPDGYFASTEVLRALSHKNNGNPLLPALKRLYWHQYTREDTMSLFTLLPTSFEHLHLSYTPREDESSGTSLEASIVLGICLSELASRAPRIRKLQLIDIPDLSGRWTQPFALFGSLNDVRIYIPGDRSLSTLRLESLSAVPHLTRLELKFCRIEPIEPQITFPELKSLYIECLFTGRGLERDEAVVTNIKALIRGLTAPTLRLLDIRNEIPAPYRDCLEFTRVACAQYTESIRSLHLEIKVENTTDVTCIPLLGFFVTLLDCRDVEAMSLSVDYEEAEENQGDGEDGEGSEYWADAIRSPFILSDADLQSIAVSWPRVQTLSITTTSASKMAAAPAIHVLEDLARLCPSLQSIDLPVLDIPYREELPRLTPAACTVNRSDLQCLRVQHLLNCGDHDWYTIGEVGAYVYELFPRLRTVPFLLTARPNMNVWQLVMIQFAALKMRQFEEPED</sequence>
<dbReference type="SUPFAM" id="SSF52047">
    <property type="entry name" value="RNI-like"/>
    <property type="match status" value="1"/>
</dbReference>
<dbReference type="InterPro" id="IPR032675">
    <property type="entry name" value="LRR_dom_sf"/>
</dbReference>
<reference evidence="1 2" key="1">
    <citation type="submission" date="2016-07" db="EMBL/GenBank/DDBJ databases">
        <title>Draft genome of the white-rot fungus Obba rivulosa 3A-2.</title>
        <authorList>
            <consortium name="DOE Joint Genome Institute"/>
            <person name="Miettinen O."/>
            <person name="Riley R."/>
            <person name="Acob R."/>
            <person name="Barry K."/>
            <person name="Cullen D."/>
            <person name="De Vries R."/>
            <person name="Hainaut M."/>
            <person name="Hatakka A."/>
            <person name="Henrissat B."/>
            <person name="Hilden K."/>
            <person name="Kuo R."/>
            <person name="Labutti K."/>
            <person name="Lipzen A."/>
            <person name="Makela M.R."/>
            <person name="Sandor L."/>
            <person name="Spatafora J.W."/>
            <person name="Grigoriev I.V."/>
            <person name="Hibbett D.S."/>
        </authorList>
    </citation>
    <scope>NUCLEOTIDE SEQUENCE [LARGE SCALE GENOMIC DNA]</scope>
    <source>
        <strain evidence="1 2">3A-2</strain>
    </source>
</reference>
<dbReference type="Gene3D" id="3.80.10.10">
    <property type="entry name" value="Ribonuclease Inhibitor"/>
    <property type="match status" value="1"/>
</dbReference>
<dbReference type="Proteomes" id="UP000250043">
    <property type="component" value="Unassembled WGS sequence"/>
</dbReference>
<organism evidence="1 2">
    <name type="scientific">Obba rivulosa</name>
    <dbReference type="NCBI Taxonomy" id="1052685"/>
    <lineage>
        <taxon>Eukaryota</taxon>
        <taxon>Fungi</taxon>
        <taxon>Dikarya</taxon>
        <taxon>Basidiomycota</taxon>
        <taxon>Agaricomycotina</taxon>
        <taxon>Agaricomycetes</taxon>
        <taxon>Polyporales</taxon>
        <taxon>Gelatoporiaceae</taxon>
        <taxon>Obba</taxon>
    </lineage>
</organism>
<evidence type="ECO:0000313" key="2">
    <source>
        <dbReference type="Proteomes" id="UP000250043"/>
    </source>
</evidence>
<dbReference type="EMBL" id="KV722586">
    <property type="protein sequence ID" value="OCH85395.1"/>
    <property type="molecule type" value="Genomic_DNA"/>
</dbReference>
<dbReference type="OrthoDB" id="3222238at2759"/>
<dbReference type="AlphaFoldDB" id="A0A8E2AU75"/>
<gene>
    <name evidence="1" type="ORF">OBBRIDRAFT_314336</name>
</gene>
<evidence type="ECO:0000313" key="1">
    <source>
        <dbReference type="EMBL" id="OCH85395.1"/>
    </source>
</evidence>
<keyword evidence="2" id="KW-1185">Reference proteome</keyword>